<reference evidence="2" key="2">
    <citation type="submission" date="2020-09" db="EMBL/GenBank/DDBJ databases">
        <authorList>
            <person name="Sun Q."/>
            <person name="Kim S."/>
        </authorList>
    </citation>
    <scope>NUCLEOTIDE SEQUENCE</scope>
    <source>
        <strain evidence="2">KCTC 12710</strain>
    </source>
</reference>
<evidence type="ECO:0000256" key="1">
    <source>
        <dbReference type="SAM" id="SignalP"/>
    </source>
</evidence>
<keyword evidence="1" id="KW-0732">Signal</keyword>
<reference evidence="2" key="1">
    <citation type="journal article" date="2014" name="Int. J. Syst. Evol. Microbiol.">
        <title>Complete genome sequence of Corynebacterium casei LMG S-19264T (=DSM 44701T), isolated from a smear-ripened cheese.</title>
        <authorList>
            <consortium name="US DOE Joint Genome Institute (JGI-PGF)"/>
            <person name="Walter F."/>
            <person name="Albersmeier A."/>
            <person name="Kalinowski J."/>
            <person name="Ruckert C."/>
        </authorList>
    </citation>
    <scope>NUCLEOTIDE SEQUENCE</scope>
    <source>
        <strain evidence="2">KCTC 12710</strain>
    </source>
</reference>
<evidence type="ECO:0008006" key="4">
    <source>
        <dbReference type="Google" id="ProtNLM"/>
    </source>
</evidence>
<evidence type="ECO:0000313" key="2">
    <source>
        <dbReference type="EMBL" id="GGZ71304.1"/>
    </source>
</evidence>
<sequence>MKAFSPILVFLILLITSCSSDDAETSVNENIIGTWIGTDLRVSGEIETERGGESVITILSGEGYDLTNTLVFSPSPNLVASAGELNMIISYTTDDDVIFEDIKGFELLGEGTWEIQGSELIITDPNEVVEEDVEEEDGEERIVRVYKLTNKELVIGIVEKEEDIEDDVTTTSLIETVLSFIRQ</sequence>
<feature type="chain" id="PRO_5036675039" description="Lipocalin-like domain-containing protein" evidence="1">
    <location>
        <begin position="24"/>
        <end position="183"/>
    </location>
</feature>
<dbReference type="AlphaFoldDB" id="A0A918QXD8"/>
<dbReference type="Proteomes" id="UP000636004">
    <property type="component" value="Unassembled WGS sequence"/>
</dbReference>
<feature type="signal peptide" evidence="1">
    <location>
        <begin position="1"/>
        <end position="23"/>
    </location>
</feature>
<dbReference type="RefSeq" id="WP_189359245.1">
    <property type="nucleotide sequence ID" value="NZ_BMWZ01000001.1"/>
</dbReference>
<organism evidence="2 3">
    <name type="scientific">Algibacter mikhailovii</name>
    <dbReference type="NCBI Taxonomy" id="425498"/>
    <lineage>
        <taxon>Bacteria</taxon>
        <taxon>Pseudomonadati</taxon>
        <taxon>Bacteroidota</taxon>
        <taxon>Flavobacteriia</taxon>
        <taxon>Flavobacteriales</taxon>
        <taxon>Flavobacteriaceae</taxon>
        <taxon>Algibacter</taxon>
    </lineage>
</organism>
<protein>
    <recommendedName>
        <fullName evidence="4">Lipocalin-like domain-containing protein</fullName>
    </recommendedName>
</protein>
<gene>
    <name evidence="2" type="ORF">GCM10007028_05680</name>
</gene>
<name>A0A918QXD8_9FLAO</name>
<dbReference type="PROSITE" id="PS51257">
    <property type="entry name" value="PROKAR_LIPOPROTEIN"/>
    <property type="match status" value="1"/>
</dbReference>
<accession>A0A918QXD8</accession>
<dbReference type="EMBL" id="BMWZ01000001">
    <property type="protein sequence ID" value="GGZ71304.1"/>
    <property type="molecule type" value="Genomic_DNA"/>
</dbReference>
<proteinExistence type="predicted"/>
<keyword evidence="3" id="KW-1185">Reference proteome</keyword>
<comment type="caution">
    <text evidence="2">The sequence shown here is derived from an EMBL/GenBank/DDBJ whole genome shotgun (WGS) entry which is preliminary data.</text>
</comment>
<evidence type="ECO:0000313" key="3">
    <source>
        <dbReference type="Proteomes" id="UP000636004"/>
    </source>
</evidence>